<evidence type="ECO:0000256" key="4">
    <source>
        <dbReference type="ARBA" id="ARBA00022833"/>
    </source>
</evidence>
<evidence type="ECO:0000313" key="7">
    <source>
        <dbReference type="Proteomes" id="UP000005239"/>
    </source>
</evidence>
<proteinExistence type="predicted"/>
<keyword evidence="1" id="KW-0479">Metal-binding</keyword>
<reference evidence="7" key="1">
    <citation type="journal article" date="2008" name="Nat. Genet.">
        <title>The Pristionchus pacificus genome provides a unique perspective on nematode lifestyle and parasitism.</title>
        <authorList>
            <person name="Dieterich C."/>
            <person name="Clifton S.W."/>
            <person name="Schuster L.N."/>
            <person name="Chinwalla A."/>
            <person name="Delehaunty K."/>
            <person name="Dinkelacker I."/>
            <person name="Fulton L."/>
            <person name="Fulton R."/>
            <person name="Godfrey J."/>
            <person name="Minx P."/>
            <person name="Mitreva M."/>
            <person name="Roeseler W."/>
            <person name="Tian H."/>
            <person name="Witte H."/>
            <person name="Yang S.P."/>
            <person name="Wilson R.K."/>
            <person name="Sommer R.J."/>
        </authorList>
    </citation>
    <scope>NUCLEOTIDE SEQUENCE [LARGE SCALE GENOMIC DNA]</scope>
    <source>
        <strain evidence="7">PS312</strain>
    </source>
</reference>
<dbReference type="InterPro" id="IPR013087">
    <property type="entry name" value="Znf_C2H2_type"/>
</dbReference>
<dbReference type="AlphaFoldDB" id="A0A2A6CCE9"/>
<dbReference type="PANTHER" id="PTHR24408:SF64">
    <property type="entry name" value="LINKING IMMUNITY AND METABOLISM-RELATED"/>
    <property type="match status" value="1"/>
</dbReference>
<dbReference type="GO" id="GO:0008270">
    <property type="term" value="F:zinc ion binding"/>
    <property type="evidence" value="ECO:0007669"/>
    <property type="project" value="UniProtKB-KW"/>
</dbReference>
<dbReference type="EnsemblMetazoa" id="PPA39368.1">
    <property type="protein sequence ID" value="PPA39368.1"/>
    <property type="gene ID" value="WBGene00277737"/>
</dbReference>
<dbReference type="GO" id="GO:0006357">
    <property type="term" value="P:regulation of transcription by RNA polymerase II"/>
    <property type="evidence" value="ECO:0000318"/>
    <property type="project" value="GO_Central"/>
</dbReference>
<reference evidence="6" key="2">
    <citation type="submission" date="2022-06" db="UniProtKB">
        <authorList>
            <consortium name="EnsemblMetazoa"/>
        </authorList>
    </citation>
    <scope>IDENTIFICATION</scope>
    <source>
        <strain evidence="6">PS312</strain>
    </source>
</reference>
<keyword evidence="3" id="KW-0863">Zinc-finger</keyword>
<keyword evidence="4" id="KW-0862">Zinc</keyword>
<dbReference type="Gene3D" id="3.30.160.60">
    <property type="entry name" value="Classic Zinc Finger"/>
    <property type="match status" value="3"/>
</dbReference>
<evidence type="ECO:0000313" key="6">
    <source>
        <dbReference type="EnsemblMetazoa" id="PPA39368.1"/>
    </source>
</evidence>
<dbReference type="OrthoDB" id="8117402at2759"/>
<organism evidence="6 7">
    <name type="scientific">Pristionchus pacificus</name>
    <name type="common">Parasitic nematode worm</name>
    <dbReference type="NCBI Taxonomy" id="54126"/>
    <lineage>
        <taxon>Eukaryota</taxon>
        <taxon>Metazoa</taxon>
        <taxon>Ecdysozoa</taxon>
        <taxon>Nematoda</taxon>
        <taxon>Chromadorea</taxon>
        <taxon>Rhabditida</taxon>
        <taxon>Rhabditina</taxon>
        <taxon>Diplogasteromorpha</taxon>
        <taxon>Diplogasteroidea</taxon>
        <taxon>Neodiplogasteridae</taxon>
        <taxon>Pristionchus</taxon>
    </lineage>
</organism>
<keyword evidence="2" id="KW-0677">Repeat</keyword>
<name>A0A2A6CCE9_PRIPA</name>
<keyword evidence="7" id="KW-1185">Reference proteome</keyword>
<dbReference type="PANTHER" id="PTHR24408">
    <property type="entry name" value="ZINC FINGER PROTEIN"/>
    <property type="match status" value="1"/>
</dbReference>
<feature type="region of interest" description="Disordered" evidence="5">
    <location>
        <begin position="318"/>
        <end position="392"/>
    </location>
</feature>
<dbReference type="GO" id="GO:0000977">
    <property type="term" value="F:RNA polymerase II transcription regulatory region sequence-specific DNA binding"/>
    <property type="evidence" value="ECO:0000318"/>
    <property type="project" value="GO_Central"/>
</dbReference>
<feature type="compositionally biased region" description="Low complexity" evidence="5">
    <location>
        <begin position="333"/>
        <end position="361"/>
    </location>
</feature>
<feature type="compositionally biased region" description="Low complexity" evidence="5">
    <location>
        <begin position="369"/>
        <end position="380"/>
    </location>
</feature>
<dbReference type="GO" id="GO:0005634">
    <property type="term" value="C:nucleus"/>
    <property type="evidence" value="ECO:0000318"/>
    <property type="project" value="GO_Central"/>
</dbReference>
<sequence>MVKHRSPLTHSYPFAGALPSAASPTGAAAAAAADGCNSLPNFLLVKITDLRSVERLQNLLARNGFTETRLVLASGESPTSLMGCSSSMTTSTGGGGTLGGGNSASYDDDEAMMDMDQRLQHVPDVAATEEVADEEYEDENVEVVDEAMPLGLPSSSIPPGATNNSLSSSSALPLVASSTPVAATAAAAAPFAQLSPPVNGNEPPTDIQVAEVRHRSVSRSDGVDNEDVYVKCRLCENRIMNTRLSNLTNHVRRHAKLKQFQCAHCSYEHNEIFKVRTHMSRAHGDAVSAPLDRRSPEMERQWEALMHACFPRNPLLHPQNGLGGAKEGGIHTSASFSHPSSSSSNGESSSSGGATSSLFSSRATFSPGSNSAASKAAQHAARGRYSPAHTASPPGAYTCSSCKESIPEESLQSHMREEHVSLLSAMHFYICRECGYKSSHKDRVRQHAGNTHDVIDIMQIPVESRPSLALQKLFPEKRVVTNEECYVLGGADGSQPHDHHRVDDEDEDMDGLTAAAAQKFCCRMCSRTLNSSAGAVTHAKKHYPTRQFHCTLCLYQAVDEAKVRAHLLTKHMSIDLPINVVDGPMQRGWMDTLESCFPELANSTGAALIGTIADDIGEDCESDTKRCKLERAAAAAAAVAASDAAGLTQDRRSERAISPSTTCHIVRATQAEEEEEIDVV</sequence>
<dbReference type="Proteomes" id="UP000005239">
    <property type="component" value="Unassembled WGS sequence"/>
</dbReference>
<evidence type="ECO:0000256" key="3">
    <source>
        <dbReference type="ARBA" id="ARBA00022771"/>
    </source>
</evidence>
<accession>A0A2A6CCE9</accession>
<dbReference type="PROSITE" id="PS00028">
    <property type="entry name" value="ZINC_FINGER_C2H2_1"/>
    <property type="match status" value="1"/>
</dbReference>
<accession>A0A8R1YZU1</accession>
<evidence type="ECO:0000256" key="5">
    <source>
        <dbReference type="SAM" id="MobiDB-lite"/>
    </source>
</evidence>
<dbReference type="GO" id="GO:0000981">
    <property type="term" value="F:DNA-binding transcription factor activity, RNA polymerase II-specific"/>
    <property type="evidence" value="ECO:0000318"/>
    <property type="project" value="GO_Central"/>
</dbReference>
<protein>
    <submittedName>
        <fullName evidence="6">C2H2-type domain-containing protein</fullName>
    </submittedName>
</protein>
<dbReference type="SMART" id="SM00355">
    <property type="entry name" value="ZnF_C2H2"/>
    <property type="match status" value="6"/>
</dbReference>
<evidence type="ECO:0000256" key="2">
    <source>
        <dbReference type="ARBA" id="ARBA00022737"/>
    </source>
</evidence>
<gene>
    <name evidence="6" type="primary">WBGene00277737</name>
</gene>
<evidence type="ECO:0000256" key="1">
    <source>
        <dbReference type="ARBA" id="ARBA00022723"/>
    </source>
</evidence>